<dbReference type="AlphaFoldDB" id="A0A3E2HA44"/>
<proteinExistence type="predicted"/>
<reference evidence="1 2" key="1">
    <citation type="submission" date="2018-05" db="EMBL/GenBank/DDBJ databases">
        <title>Draft genome sequence of Scytalidium lignicola DSM 105466, a ubiquitous saprotrophic fungus.</title>
        <authorList>
            <person name="Buettner E."/>
            <person name="Gebauer A.M."/>
            <person name="Hofrichter M."/>
            <person name="Liers C."/>
            <person name="Kellner H."/>
        </authorList>
    </citation>
    <scope>NUCLEOTIDE SEQUENCE [LARGE SCALE GENOMIC DNA]</scope>
    <source>
        <strain evidence="1 2">DSM 105466</strain>
    </source>
</reference>
<organism evidence="1 2">
    <name type="scientific">Scytalidium lignicola</name>
    <name type="common">Hyphomycete</name>
    <dbReference type="NCBI Taxonomy" id="5539"/>
    <lineage>
        <taxon>Eukaryota</taxon>
        <taxon>Fungi</taxon>
        <taxon>Dikarya</taxon>
        <taxon>Ascomycota</taxon>
        <taxon>Pezizomycotina</taxon>
        <taxon>Leotiomycetes</taxon>
        <taxon>Leotiomycetes incertae sedis</taxon>
        <taxon>Scytalidium</taxon>
    </lineage>
</organism>
<keyword evidence="2" id="KW-1185">Reference proteome</keyword>
<dbReference type="Proteomes" id="UP000258309">
    <property type="component" value="Unassembled WGS sequence"/>
</dbReference>
<feature type="non-terminal residue" evidence="1">
    <location>
        <position position="1"/>
    </location>
</feature>
<feature type="non-terminal residue" evidence="1">
    <location>
        <position position="212"/>
    </location>
</feature>
<gene>
    <name evidence="1" type="ORF">B7463_g6046</name>
</gene>
<accession>A0A3E2HA44</accession>
<comment type="caution">
    <text evidence="1">The sequence shown here is derived from an EMBL/GenBank/DDBJ whole genome shotgun (WGS) entry which is preliminary data.</text>
</comment>
<evidence type="ECO:0000313" key="2">
    <source>
        <dbReference type="Proteomes" id="UP000258309"/>
    </source>
</evidence>
<name>A0A3E2HA44_SCYLI</name>
<protein>
    <submittedName>
        <fullName evidence="1">Uncharacterized protein</fullName>
    </submittedName>
</protein>
<sequence length="212" mass="24623">MHAQEQQVSLLELIGYKLLWAYVYYHSPYILLRRFLWPSALSLDVDLQRSFTRTFFNSASYQQLRQFALNKNDLSTMIVQSPRFHQYRDQIYQEVTREGFSGYWVIRGSLEKAQDPRNSDIVICYAHGGGLQQDITTPPPFIEPGKEPIDQKPSIIPPTDLADIPFHRPLQTPIQQLIRTRFAKPEPPEELQHRASSSIIIEAHQQTTTERA</sequence>
<evidence type="ECO:0000313" key="1">
    <source>
        <dbReference type="EMBL" id="RFU30284.1"/>
    </source>
</evidence>
<dbReference type="OrthoDB" id="2152029at2759"/>
<dbReference type="EMBL" id="NCSJ02000104">
    <property type="protein sequence ID" value="RFU30284.1"/>
    <property type="molecule type" value="Genomic_DNA"/>
</dbReference>